<reference evidence="1" key="1">
    <citation type="submission" date="2017-05" db="UniProtKB">
        <authorList>
            <consortium name="EnsemblMetazoa"/>
        </authorList>
    </citation>
    <scope>IDENTIFICATION</scope>
</reference>
<name>A0A1X7VT13_AMPQE</name>
<organism evidence="1">
    <name type="scientific">Amphimedon queenslandica</name>
    <name type="common">Sponge</name>
    <dbReference type="NCBI Taxonomy" id="400682"/>
    <lineage>
        <taxon>Eukaryota</taxon>
        <taxon>Metazoa</taxon>
        <taxon>Porifera</taxon>
        <taxon>Demospongiae</taxon>
        <taxon>Heteroscleromorpha</taxon>
        <taxon>Haplosclerida</taxon>
        <taxon>Niphatidae</taxon>
        <taxon>Amphimedon</taxon>
    </lineage>
</organism>
<protein>
    <submittedName>
        <fullName evidence="1">Uncharacterized protein</fullName>
    </submittedName>
</protein>
<sequence length="55" mass="6371">MTFARILLAYRGGMTNLRDHLFAKLPLFYSPSSNNTTTKTSATQKRHRAHFLFKI</sequence>
<accession>A0A1X7VT13</accession>
<dbReference type="AlphaFoldDB" id="A0A1X7VT13"/>
<proteinExistence type="predicted"/>
<evidence type="ECO:0000313" key="1">
    <source>
        <dbReference type="EnsemblMetazoa" id="Aqu2.1.43227_001"/>
    </source>
</evidence>
<dbReference type="EnsemblMetazoa" id="Aqu2.1.43227_001">
    <property type="protein sequence ID" value="Aqu2.1.43227_001"/>
    <property type="gene ID" value="Aqu2.1.43227"/>
</dbReference>
<dbReference type="InParanoid" id="A0A1X7VT13"/>